<proteinExistence type="predicted"/>
<keyword evidence="3" id="KW-1185">Reference proteome</keyword>
<evidence type="ECO:0000256" key="1">
    <source>
        <dbReference type="SAM" id="MobiDB-lite"/>
    </source>
</evidence>
<feature type="region of interest" description="Disordered" evidence="1">
    <location>
        <begin position="44"/>
        <end position="81"/>
    </location>
</feature>
<dbReference type="Proteomes" id="UP001359485">
    <property type="component" value="Unassembled WGS sequence"/>
</dbReference>
<evidence type="ECO:0000313" key="3">
    <source>
        <dbReference type="Proteomes" id="UP001359485"/>
    </source>
</evidence>
<protein>
    <submittedName>
        <fullName evidence="2">Uncharacterized protein</fullName>
    </submittedName>
</protein>
<gene>
    <name evidence="2" type="ORF">RUM44_011981</name>
</gene>
<dbReference type="EMBL" id="JAWJWF010000001">
    <property type="protein sequence ID" value="KAK6640295.1"/>
    <property type="molecule type" value="Genomic_DNA"/>
</dbReference>
<comment type="caution">
    <text evidence="2">The sequence shown here is derived from an EMBL/GenBank/DDBJ whole genome shotgun (WGS) entry which is preliminary data.</text>
</comment>
<name>A0ABR1BEF9_POLSC</name>
<reference evidence="2 3" key="1">
    <citation type="submission" date="2023-09" db="EMBL/GenBank/DDBJ databases">
        <title>Genomes of two closely related lineages of the louse Polyplax serrata with different host specificities.</title>
        <authorList>
            <person name="Martinu J."/>
            <person name="Tarabai H."/>
            <person name="Stefka J."/>
            <person name="Hypsa V."/>
        </authorList>
    </citation>
    <scope>NUCLEOTIDE SEQUENCE [LARGE SCALE GENOMIC DNA]</scope>
    <source>
        <strain evidence="2">98ZLc_SE</strain>
    </source>
</reference>
<sequence length="81" mass="8730">MGGPFVVSFPPRELDTSARPAIGRTDLAANGASDFTALKLRPTNPLEIKGSTPGGVERRNANYEFQQKEKKKGIGITVEND</sequence>
<accession>A0ABR1BEF9</accession>
<evidence type="ECO:0000313" key="2">
    <source>
        <dbReference type="EMBL" id="KAK6640295.1"/>
    </source>
</evidence>
<organism evidence="2 3">
    <name type="scientific">Polyplax serrata</name>
    <name type="common">Common mouse louse</name>
    <dbReference type="NCBI Taxonomy" id="468196"/>
    <lineage>
        <taxon>Eukaryota</taxon>
        <taxon>Metazoa</taxon>
        <taxon>Ecdysozoa</taxon>
        <taxon>Arthropoda</taxon>
        <taxon>Hexapoda</taxon>
        <taxon>Insecta</taxon>
        <taxon>Pterygota</taxon>
        <taxon>Neoptera</taxon>
        <taxon>Paraneoptera</taxon>
        <taxon>Psocodea</taxon>
        <taxon>Troctomorpha</taxon>
        <taxon>Phthiraptera</taxon>
        <taxon>Anoplura</taxon>
        <taxon>Polyplacidae</taxon>
        <taxon>Polyplax</taxon>
    </lineage>
</organism>